<dbReference type="AlphaFoldDB" id="A0A0F9SKT0"/>
<reference evidence="1" key="1">
    <citation type="journal article" date="2015" name="Nature">
        <title>Complex archaea that bridge the gap between prokaryotes and eukaryotes.</title>
        <authorList>
            <person name="Spang A."/>
            <person name="Saw J.H."/>
            <person name="Jorgensen S.L."/>
            <person name="Zaremba-Niedzwiedzka K."/>
            <person name="Martijn J."/>
            <person name="Lind A.E."/>
            <person name="van Eijk R."/>
            <person name="Schleper C."/>
            <person name="Guy L."/>
            <person name="Ettema T.J."/>
        </authorList>
    </citation>
    <scope>NUCLEOTIDE SEQUENCE</scope>
</reference>
<comment type="caution">
    <text evidence="1">The sequence shown here is derived from an EMBL/GenBank/DDBJ whole genome shotgun (WGS) entry which is preliminary data.</text>
</comment>
<dbReference type="EMBL" id="LAZR01002454">
    <property type="protein sequence ID" value="KKN29838.1"/>
    <property type="molecule type" value="Genomic_DNA"/>
</dbReference>
<proteinExistence type="predicted"/>
<organism evidence="1">
    <name type="scientific">marine sediment metagenome</name>
    <dbReference type="NCBI Taxonomy" id="412755"/>
    <lineage>
        <taxon>unclassified sequences</taxon>
        <taxon>metagenomes</taxon>
        <taxon>ecological metagenomes</taxon>
    </lineage>
</organism>
<sequence length="86" mass="9623">MLTITPRGEEVLKAVEAGLITRLPLQGKVILIVLSNQGPLEEKELEHEVEAFWQKTGIKFTPRTRPAMRVLFEAGLIDKVEEANNA</sequence>
<protein>
    <submittedName>
        <fullName evidence="1">Uncharacterized protein</fullName>
    </submittedName>
</protein>
<evidence type="ECO:0000313" key="1">
    <source>
        <dbReference type="EMBL" id="KKN29838.1"/>
    </source>
</evidence>
<accession>A0A0F9SKT0</accession>
<gene>
    <name evidence="1" type="ORF">LCGC14_0840060</name>
</gene>
<name>A0A0F9SKT0_9ZZZZ</name>